<evidence type="ECO:0000256" key="4">
    <source>
        <dbReference type="ARBA" id="ARBA00031631"/>
    </source>
</evidence>
<evidence type="ECO:0000256" key="1">
    <source>
        <dbReference type="ARBA" id="ARBA00009869"/>
    </source>
</evidence>
<name>A0A5M3WMK1_9ACTN</name>
<dbReference type="InterPro" id="IPR015928">
    <property type="entry name" value="Aconitase/3IPM_dehydase_swvl"/>
</dbReference>
<dbReference type="SUPFAM" id="SSF52016">
    <property type="entry name" value="LeuD/IlvD-like"/>
    <property type="match status" value="1"/>
</dbReference>
<evidence type="ECO:0000313" key="8">
    <source>
        <dbReference type="Proteomes" id="UP000331127"/>
    </source>
</evidence>
<evidence type="ECO:0000259" key="6">
    <source>
        <dbReference type="Pfam" id="PF00694"/>
    </source>
</evidence>
<reference evidence="7 8" key="1">
    <citation type="submission" date="2019-10" db="EMBL/GenBank/DDBJ databases">
        <title>Whole genome shotgun sequence of Acrocarpospora macrocephala NBRC 16266.</title>
        <authorList>
            <person name="Ichikawa N."/>
            <person name="Kimura A."/>
            <person name="Kitahashi Y."/>
            <person name="Komaki H."/>
            <person name="Oguchi A."/>
        </authorList>
    </citation>
    <scope>NUCLEOTIDE SEQUENCE [LARGE SCALE GENOMIC DNA]</scope>
    <source>
        <strain evidence="7 8">NBRC 16266</strain>
    </source>
</reference>
<dbReference type="InterPro" id="IPR011827">
    <property type="entry name" value="LeuD_type2/HacB/DmdB"/>
</dbReference>
<evidence type="ECO:0000256" key="5">
    <source>
        <dbReference type="ARBA" id="ARBA00033368"/>
    </source>
</evidence>
<dbReference type="PANTHER" id="PTHR43345">
    <property type="entry name" value="3-ISOPROPYLMALATE DEHYDRATASE SMALL SUBUNIT 2-RELATED-RELATED"/>
    <property type="match status" value="1"/>
</dbReference>
<dbReference type="Gene3D" id="3.20.19.10">
    <property type="entry name" value="Aconitase, domain 4"/>
    <property type="match status" value="1"/>
</dbReference>
<dbReference type="OrthoDB" id="9777465at2"/>
<dbReference type="Proteomes" id="UP000331127">
    <property type="component" value="Unassembled WGS sequence"/>
</dbReference>
<comment type="caution">
    <text evidence="7">The sequence shown here is derived from an EMBL/GenBank/DDBJ whole genome shotgun (WGS) entry which is preliminary data.</text>
</comment>
<dbReference type="Pfam" id="PF00694">
    <property type="entry name" value="Aconitase_C"/>
    <property type="match status" value="1"/>
</dbReference>
<sequence length="172" mass="18403">MARAQFTARTWVFGDNMDTDLMLPGPYLWRSPADRAKVVFSANRPGWVDEVKQGDALVAGHNFGIGSSRPAALSLRTCGIGVVVAESINTLFHRTAMNFGLPAFECPGISSLVQEGDSITVDIDDWTVTNHRDGNVLPVTPAADTPLEIMLGGGVIELLERRGLIAPRAAAS</sequence>
<dbReference type="InterPro" id="IPR050075">
    <property type="entry name" value="LeuD"/>
</dbReference>
<comment type="similarity">
    <text evidence="1">Belongs to the LeuD family. LeuD type 2 subfamily.</text>
</comment>
<dbReference type="EMBL" id="BLAE01000015">
    <property type="protein sequence ID" value="GES09389.1"/>
    <property type="molecule type" value="Genomic_DNA"/>
</dbReference>
<evidence type="ECO:0000256" key="3">
    <source>
        <dbReference type="ARBA" id="ARBA00023239"/>
    </source>
</evidence>
<proteinExistence type="inferred from homology"/>
<accession>A0A5M3WMK1</accession>
<evidence type="ECO:0000313" key="7">
    <source>
        <dbReference type="EMBL" id="GES09389.1"/>
    </source>
</evidence>
<dbReference type="NCBIfam" id="TIGR02087">
    <property type="entry name" value="LEUD_arch"/>
    <property type="match status" value="1"/>
</dbReference>
<dbReference type="PANTHER" id="PTHR43345:SF2">
    <property type="entry name" value="3-ISOPROPYLMALATE DEHYDRATASE SMALL SUBUNIT 1"/>
    <property type="match status" value="1"/>
</dbReference>
<organism evidence="7 8">
    <name type="scientific">Acrocarpospora macrocephala</name>
    <dbReference type="NCBI Taxonomy" id="150177"/>
    <lineage>
        <taxon>Bacteria</taxon>
        <taxon>Bacillati</taxon>
        <taxon>Actinomycetota</taxon>
        <taxon>Actinomycetes</taxon>
        <taxon>Streptosporangiales</taxon>
        <taxon>Streptosporangiaceae</taxon>
        <taxon>Acrocarpospora</taxon>
    </lineage>
</organism>
<dbReference type="InterPro" id="IPR000573">
    <property type="entry name" value="AconitaseA/IPMdHydase_ssu_swvl"/>
</dbReference>
<protein>
    <recommendedName>
        <fullName evidence="2">3-isopropylmalate dehydratase small subunit</fullName>
    </recommendedName>
    <alternativeName>
        <fullName evidence="4">Alpha-IPM isomerase</fullName>
    </alternativeName>
    <alternativeName>
        <fullName evidence="5">Isopropylmalate isomerase</fullName>
    </alternativeName>
</protein>
<evidence type="ECO:0000256" key="2">
    <source>
        <dbReference type="ARBA" id="ARBA00017233"/>
    </source>
</evidence>
<feature type="domain" description="Aconitase A/isopropylmalate dehydratase small subunit swivel" evidence="6">
    <location>
        <begin position="53"/>
        <end position="101"/>
    </location>
</feature>
<keyword evidence="8" id="KW-1185">Reference proteome</keyword>
<dbReference type="AlphaFoldDB" id="A0A5M3WMK1"/>
<dbReference type="RefSeq" id="WP_155354928.1">
    <property type="nucleotide sequence ID" value="NZ_BAAAHL010000069.1"/>
</dbReference>
<gene>
    <name evidence="7" type="ORF">Amac_029850</name>
</gene>
<keyword evidence="3" id="KW-0456">Lyase</keyword>
<dbReference type="GO" id="GO:0016836">
    <property type="term" value="F:hydro-lyase activity"/>
    <property type="evidence" value="ECO:0007669"/>
    <property type="project" value="InterPro"/>
</dbReference>